<name>A0A9D2L0Q6_9FIRM</name>
<dbReference type="EMBL" id="DWYY01000057">
    <property type="protein sequence ID" value="HJA92506.1"/>
    <property type="molecule type" value="Genomic_DNA"/>
</dbReference>
<dbReference type="SUPFAM" id="SSF56784">
    <property type="entry name" value="HAD-like"/>
    <property type="match status" value="1"/>
</dbReference>
<dbReference type="Gene3D" id="3.40.50.1000">
    <property type="entry name" value="HAD superfamily/HAD-like"/>
    <property type="match status" value="1"/>
</dbReference>
<dbReference type="InterPro" id="IPR023214">
    <property type="entry name" value="HAD_sf"/>
</dbReference>
<dbReference type="Proteomes" id="UP000886858">
    <property type="component" value="Unassembled WGS sequence"/>
</dbReference>
<dbReference type="NCBIfam" id="TIGR00099">
    <property type="entry name" value="Cof-subfamily"/>
    <property type="match status" value="1"/>
</dbReference>
<dbReference type="SFLD" id="SFLDG01140">
    <property type="entry name" value="C2.B:_Phosphomannomutase_and_P"/>
    <property type="match status" value="1"/>
</dbReference>
<dbReference type="Pfam" id="PF08282">
    <property type="entry name" value="Hydrolase_3"/>
    <property type="match status" value="1"/>
</dbReference>
<dbReference type="NCBIfam" id="TIGR01484">
    <property type="entry name" value="HAD-SF-IIB"/>
    <property type="match status" value="1"/>
</dbReference>
<dbReference type="GO" id="GO:0000287">
    <property type="term" value="F:magnesium ion binding"/>
    <property type="evidence" value="ECO:0007669"/>
    <property type="project" value="TreeGrafter"/>
</dbReference>
<gene>
    <name evidence="1" type="ORF">H9717_05250</name>
</gene>
<dbReference type="GO" id="GO:0016791">
    <property type="term" value="F:phosphatase activity"/>
    <property type="evidence" value="ECO:0007669"/>
    <property type="project" value="TreeGrafter"/>
</dbReference>
<proteinExistence type="predicted"/>
<dbReference type="SFLD" id="SFLDS00003">
    <property type="entry name" value="Haloacid_Dehalogenase"/>
    <property type="match status" value="1"/>
</dbReference>
<dbReference type="InterPro" id="IPR036412">
    <property type="entry name" value="HAD-like_sf"/>
</dbReference>
<evidence type="ECO:0000313" key="2">
    <source>
        <dbReference type="Proteomes" id="UP000886858"/>
    </source>
</evidence>
<dbReference type="PANTHER" id="PTHR10000">
    <property type="entry name" value="PHOSPHOSERINE PHOSPHATASE"/>
    <property type="match status" value="1"/>
</dbReference>
<dbReference type="Gene3D" id="3.30.1240.10">
    <property type="match status" value="1"/>
</dbReference>
<accession>A0A9D2L0Q6</accession>
<reference evidence="1" key="1">
    <citation type="journal article" date="2021" name="PeerJ">
        <title>Extensive microbial diversity within the chicken gut microbiome revealed by metagenomics and culture.</title>
        <authorList>
            <person name="Gilroy R."/>
            <person name="Ravi A."/>
            <person name="Getino M."/>
            <person name="Pursley I."/>
            <person name="Horton D.L."/>
            <person name="Alikhan N.F."/>
            <person name="Baker D."/>
            <person name="Gharbi K."/>
            <person name="Hall N."/>
            <person name="Watson M."/>
            <person name="Adriaenssens E.M."/>
            <person name="Foster-Nyarko E."/>
            <person name="Jarju S."/>
            <person name="Secka A."/>
            <person name="Antonio M."/>
            <person name="Oren A."/>
            <person name="Chaudhuri R.R."/>
            <person name="La Ragione R."/>
            <person name="Hildebrand F."/>
            <person name="Pallen M.J."/>
        </authorList>
    </citation>
    <scope>NUCLEOTIDE SEQUENCE</scope>
    <source>
        <strain evidence="1">CHK179-7159</strain>
    </source>
</reference>
<protein>
    <submittedName>
        <fullName evidence="1">Cof-type HAD-IIB family hydrolase</fullName>
    </submittedName>
</protein>
<organism evidence="1 2">
    <name type="scientific">Candidatus Eisenbergiella merdipullorum</name>
    <dbReference type="NCBI Taxonomy" id="2838553"/>
    <lineage>
        <taxon>Bacteria</taxon>
        <taxon>Bacillati</taxon>
        <taxon>Bacillota</taxon>
        <taxon>Clostridia</taxon>
        <taxon>Lachnospirales</taxon>
        <taxon>Lachnospiraceae</taxon>
        <taxon>Eisenbergiella</taxon>
    </lineage>
</organism>
<evidence type="ECO:0000313" key="1">
    <source>
        <dbReference type="EMBL" id="HJA92506.1"/>
    </source>
</evidence>
<dbReference type="InterPro" id="IPR006379">
    <property type="entry name" value="HAD-SF_hydro_IIB"/>
</dbReference>
<dbReference type="PANTHER" id="PTHR10000:SF53">
    <property type="entry name" value="5-AMINO-6-(5-PHOSPHO-D-RIBITYLAMINO)URACIL PHOSPHATASE YBJI-RELATED"/>
    <property type="match status" value="1"/>
</dbReference>
<keyword evidence="1" id="KW-0378">Hydrolase</keyword>
<dbReference type="GO" id="GO:0005829">
    <property type="term" value="C:cytosol"/>
    <property type="evidence" value="ECO:0007669"/>
    <property type="project" value="TreeGrafter"/>
</dbReference>
<reference evidence="1" key="2">
    <citation type="submission" date="2021-04" db="EMBL/GenBank/DDBJ databases">
        <authorList>
            <person name="Gilroy R."/>
        </authorList>
    </citation>
    <scope>NUCLEOTIDE SEQUENCE</scope>
    <source>
        <strain evidence="1">CHK179-7159</strain>
    </source>
</reference>
<comment type="caution">
    <text evidence="1">The sequence shown here is derived from an EMBL/GenBank/DDBJ whole genome shotgun (WGS) entry which is preliminary data.</text>
</comment>
<sequence length="267" mass="29823">MLKMICSDVDGTLVPDGGHELNPEYFSQIRRLKKAGILFAAVSGRAYSSLEKLFAPVIDDILFICDNGARTIYRGNVLNCLTIRRELAFEIIRDIEALPGCTTYVSALKSGYVKEGADELYRWLTEGYLLDIKKIPRMPDDIPVGDGILGVELYHPTAAEEIANQGLYQKWHGHSQLHVVCSGKQWVNFTPFNADKGIAVSEYQNSHNIQPSETMAFGDNMNDAGMLLRADFSYAIGNARKEIKSLTRYVADTNRNDGVLQVLRSIR</sequence>
<dbReference type="InterPro" id="IPR000150">
    <property type="entry name" value="Cof"/>
</dbReference>
<dbReference type="AlphaFoldDB" id="A0A9D2L0Q6"/>